<organism evidence="1 2">
    <name type="scientific">Lentzea aerocolonigenes</name>
    <name type="common">Lechevalieria aerocolonigenes</name>
    <name type="synonym">Saccharothrix aerocolonigenes</name>
    <dbReference type="NCBI Taxonomy" id="68170"/>
    <lineage>
        <taxon>Bacteria</taxon>
        <taxon>Bacillati</taxon>
        <taxon>Actinomycetota</taxon>
        <taxon>Actinomycetes</taxon>
        <taxon>Pseudonocardiales</taxon>
        <taxon>Pseudonocardiaceae</taxon>
        <taxon>Lentzea</taxon>
    </lineage>
</organism>
<dbReference type="PATRIC" id="fig|68170.10.peg.5121"/>
<proteinExistence type="predicted"/>
<reference evidence="1 2" key="1">
    <citation type="submission" date="2015-02" db="EMBL/GenBank/DDBJ databases">
        <authorList>
            <person name="Ju K.-S."/>
            <person name="Doroghazi J.R."/>
            <person name="Metcalf W."/>
        </authorList>
    </citation>
    <scope>NUCLEOTIDE SEQUENCE [LARGE SCALE GENOMIC DNA]</scope>
    <source>
        <strain evidence="1 2">NRRL B-16140</strain>
    </source>
</reference>
<evidence type="ECO:0000313" key="1">
    <source>
        <dbReference type="EMBL" id="KJK47456.1"/>
    </source>
</evidence>
<sequence length="108" mass="10510">MAEQGLKVDLDALTGYASAVTGLAGEVGAVGTGTLNGTTALPGDCFGKIGNEVGLNAAFQSAAQAQLDALKAASTGLAGLGTAVSKAREAYVAQEDANKAALNKAARA</sequence>
<keyword evidence="2" id="KW-1185">Reference proteome</keyword>
<dbReference type="AlphaFoldDB" id="A0A0F0GY25"/>
<dbReference type="STRING" id="68170.GCA_000974445_03964"/>
<protein>
    <recommendedName>
        <fullName evidence="3">ESX-1 secretion-associated protein</fullName>
    </recommendedName>
</protein>
<name>A0A0F0GY25_LENAE</name>
<dbReference type="OrthoDB" id="3699916at2"/>
<dbReference type="InterPro" id="IPR022536">
    <property type="entry name" value="EspC"/>
</dbReference>
<dbReference type="RefSeq" id="WP_045313161.1">
    <property type="nucleotide sequence ID" value="NZ_JYJG01000135.1"/>
</dbReference>
<dbReference type="EMBL" id="JYJG01000135">
    <property type="protein sequence ID" value="KJK47456.1"/>
    <property type="molecule type" value="Genomic_DNA"/>
</dbReference>
<dbReference type="Pfam" id="PF10824">
    <property type="entry name" value="T7SS_ESX_EspC"/>
    <property type="match status" value="1"/>
</dbReference>
<dbReference type="Proteomes" id="UP000033393">
    <property type="component" value="Unassembled WGS sequence"/>
</dbReference>
<evidence type="ECO:0000313" key="2">
    <source>
        <dbReference type="Proteomes" id="UP000033393"/>
    </source>
</evidence>
<comment type="caution">
    <text evidence="1">The sequence shown here is derived from an EMBL/GenBank/DDBJ whole genome shotgun (WGS) entry which is preliminary data.</text>
</comment>
<accession>A0A0F0GY25</accession>
<evidence type="ECO:0008006" key="3">
    <source>
        <dbReference type="Google" id="ProtNLM"/>
    </source>
</evidence>
<gene>
    <name evidence="1" type="ORF">UK23_20340</name>
</gene>
<dbReference type="GO" id="GO:0009306">
    <property type="term" value="P:protein secretion"/>
    <property type="evidence" value="ECO:0007669"/>
    <property type="project" value="InterPro"/>
</dbReference>